<evidence type="ECO:0000313" key="2">
    <source>
        <dbReference type="EMBL" id="TWI47588.1"/>
    </source>
</evidence>
<evidence type="ECO:0000313" key="3">
    <source>
        <dbReference type="Proteomes" id="UP000315112"/>
    </source>
</evidence>
<keyword evidence="4" id="KW-1185">Reference proteome</keyword>
<evidence type="ECO:0000313" key="4">
    <source>
        <dbReference type="Proteomes" id="UP000437862"/>
    </source>
</evidence>
<sequence length="222" mass="25002">MNAMQQHTELVQASLLRLDGDRQTMLSSWKAVIGGNGAPMFPLDLLASGAVKRALSASAAMKLLIESWNMVSARSLLRTHLDTSLRFSAAWLVKNPHEFATLAISGKPINKLKDREGERLTDARLVQIRSKDYTWLPAVYDNLCGYVHFSSSHLYDAVESLYEDGTINLLISETDLNFPESSWLEVIECFREGSAMLVKFLNGYAITKRLTREQLEEGRRHI</sequence>
<reference evidence="2" key="2">
    <citation type="submission" date="2019-07" db="EMBL/GenBank/DDBJ databases">
        <authorList>
            <person name="Whitman W."/>
            <person name="Huntemann M."/>
            <person name="Clum A."/>
            <person name="Pillay M."/>
            <person name="Palaniappan K."/>
            <person name="Varghese N."/>
            <person name="Mikhailova N."/>
            <person name="Stamatis D."/>
            <person name="Reddy T."/>
            <person name="Daum C."/>
            <person name="Shapiro N."/>
            <person name="Ivanova N."/>
            <person name="Kyrpides N."/>
            <person name="Woyke T."/>
        </authorList>
    </citation>
    <scope>NUCLEOTIDE SEQUENCE</scope>
    <source>
        <strain evidence="2">CGMCC 1.10685</strain>
    </source>
</reference>
<reference evidence="1 4" key="3">
    <citation type="submission" date="2019-12" db="EMBL/GenBank/DDBJ databases">
        <title>Draft Genome Sequences of Six Type Strains of the Genus Massilia.</title>
        <authorList>
            <person name="Miess H."/>
            <person name="Frediansyah A."/>
            <person name="Goeker M."/>
            <person name="Gross H."/>
        </authorList>
    </citation>
    <scope>NUCLEOTIDE SEQUENCE [LARGE SCALE GENOMIC DNA]</scope>
    <source>
        <strain evidence="1 4">DSM 26639</strain>
    </source>
</reference>
<protein>
    <submittedName>
        <fullName evidence="2">Uncharacterized protein</fullName>
    </submittedName>
</protein>
<dbReference type="OrthoDB" id="789445at2"/>
<dbReference type="AlphaFoldDB" id="A0A562PT67"/>
<dbReference type="Proteomes" id="UP000315112">
    <property type="component" value="Unassembled WGS sequence"/>
</dbReference>
<dbReference type="RefSeq" id="WP_145875535.1">
    <property type="nucleotide sequence ID" value="NZ_CP046904.1"/>
</dbReference>
<reference evidence="2 3" key="1">
    <citation type="journal article" date="2015" name="Stand. Genomic Sci.">
        <title>Genomic Encyclopedia of Bacterial and Archaeal Type Strains, Phase III: the genomes of soil and plant-associated and newly described type strains.</title>
        <authorList>
            <person name="Whitman W.B."/>
            <person name="Woyke T."/>
            <person name="Klenk H.P."/>
            <person name="Zhou Y."/>
            <person name="Lilburn T.G."/>
            <person name="Beck B.J."/>
            <person name="De Vos P."/>
            <person name="Vandamme P."/>
            <person name="Eisen J.A."/>
            <person name="Garrity G."/>
            <person name="Hugenholtz P."/>
            <person name="Kyrpides N.C."/>
        </authorList>
    </citation>
    <scope>NUCLEOTIDE SEQUENCE [LARGE SCALE GENOMIC DNA]</scope>
    <source>
        <strain evidence="2 3">CGMCC 1.10685</strain>
    </source>
</reference>
<dbReference type="Proteomes" id="UP000437862">
    <property type="component" value="Chromosome"/>
</dbReference>
<dbReference type="EMBL" id="VLKW01000004">
    <property type="protein sequence ID" value="TWI47588.1"/>
    <property type="molecule type" value="Genomic_DNA"/>
</dbReference>
<proteinExistence type="predicted"/>
<name>A0A562PT67_9BURK</name>
<dbReference type="EMBL" id="CP046904">
    <property type="protein sequence ID" value="QGZ39126.1"/>
    <property type="molecule type" value="Genomic_DNA"/>
</dbReference>
<accession>A0A562PT67</accession>
<gene>
    <name evidence="1" type="ORF">GO485_08770</name>
    <name evidence="2" type="ORF">IP92_02648</name>
</gene>
<evidence type="ECO:0000313" key="1">
    <source>
        <dbReference type="EMBL" id="QGZ39126.1"/>
    </source>
</evidence>
<organism evidence="2 3">
    <name type="scientific">Pseudoduganella flava</name>
    <dbReference type="NCBI Taxonomy" id="871742"/>
    <lineage>
        <taxon>Bacteria</taxon>
        <taxon>Pseudomonadati</taxon>
        <taxon>Pseudomonadota</taxon>
        <taxon>Betaproteobacteria</taxon>
        <taxon>Burkholderiales</taxon>
        <taxon>Oxalobacteraceae</taxon>
        <taxon>Telluria group</taxon>
        <taxon>Pseudoduganella</taxon>
    </lineage>
</organism>